<protein>
    <submittedName>
        <fullName evidence="1">Transglutaminase domain-containing protein</fullName>
    </submittedName>
</protein>
<dbReference type="PANTHER" id="PTHR35532">
    <property type="entry name" value="SIMILAR TO POLYHYDROXYALKANOATE DEPOLYMERASE"/>
    <property type="match status" value="1"/>
</dbReference>
<name>A0A415K5T4_9BACE</name>
<dbReference type="PANTHER" id="PTHR35532:SF5">
    <property type="entry name" value="CARBOHYDRATE-BINDING DOMAIN-CONTAINING PROTEIN"/>
    <property type="match status" value="1"/>
</dbReference>
<dbReference type="Proteomes" id="UP000284495">
    <property type="component" value="Unassembled WGS sequence"/>
</dbReference>
<organism evidence="1 2">
    <name type="scientific">Bacteroides xylanisolvens</name>
    <dbReference type="NCBI Taxonomy" id="371601"/>
    <lineage>
        <taxon>Bacteria</taxon>
        <taxon>Pseudomonadati</taxon>
        <taxon>Bacteroidota</taxon>
        <taxon>Bacteroidia</taxon>
        <taxon>Bacteroidales</taxon>
        <taxon>Bacteroidaceae</taxon>
        <taxon>Bacteroides</taxon>
    </lineage>
</organism>
<proteinExistence type="predicted"/>
<comment type="caution">
    <text evidence="1">The sequence shown here is derived from an EMBL/GenBank/DDBJ whole genome shotgun (WGS) entry which is preliminary data.</text>
</comment>
<gene>
    <name evidence="1" type="ORF">DW027_26490</name>
</gene>
<sequence length="669" mass="77783">MVKVYLKYMYGFLILVFMITGTDILNKMLPQESVTALEFALRAAGNNRVELEKVLRRYHANAVDSLKYAAACFLIENMPFYTYPESEQLENYKSYYIWLKETRSRSFEQLADSVRQLFGPIDRMQQKRDILEVDSAYLCHNIDWAFKVWHEQPWGKNVSFETFCEYLLPYRIGDEPLTYWREMYYEKYNSMLDSLRSSDSLDCEDPFVVAEYLRDRLQDNSSFYTSVSPFPFGHIGPHYVQYQVGRCQDLTDFEIYLFRALGIPCATDFLPLRGHTNAGHFWVVTWDKNGEEYTSDFMGKLEKIHKSALYNDDFSPKIYRYTFSVNRELHKQMTAYGEEVYPFWNFPKFIDVTSTYGHSFSKELSISLERQYHDKRKGRIAYLCASRRDNWVPVDWAEYDARHLIFRNVRNGAVMRVATIENGLLTFLTDPFYIDRQSGKVHYCTAGTGKQKVVLYAKCDFGGEDLFRERMLGGIFEGSNRPDFVDADTLYIITDVPARLNTVAGSYSDKAYRYLRYKGPADSHCNVAEIAFYEKGDTASVKGKPIGTPGCFYNDGTHEYMNAFDGKTWTSFDYSHPSGGWAGLDLGRKACIDHIVYTPRNRDNYIRPGDVYELFYCDCHWKSAGTVKAASDSLVFCGIPENALLFLRNHTRGVDERIFSYENGIQLWK</sequence>
<dbReference type="Gene3D" id="2.60.120.260">
    <property type="entry name" value="Galactose-binding domain-like"/>
    <property type="match status" value="2"/>
</dbReference>
<dbReference type="RefSeq" id="WP_118219668.1">
    <property type="nucleotide sequence ID" value="NZ_JAQEAW010000053.1"/>
</dbReference>
<evidence type="ECO:0000313" key="1">
    <source>
        <dbReference type="EMBL" id="RHL31621.1"/>
    </source>
</evidence>
<reference evidence="1 2" key="1">
    <citation type="submission" date="2018-08" db="EMBL/GenBank/DDBJ databases">
        <title>A genome reference for cultivated species of the human gut microbiota.</title>
        <authorList>
            <person name="Zou Y."/>
            <person name="Xue W."/>
            <person name="Luo G."/>
        </authorList>
    </citation>
    <scope>NUCLEOTIDE SEQUENCE [LARGE SCALE GENOMIC DNA]</scope>
    <source>
        <strain evidence="1 2">AF38-2</strain>
    </source>
</reference>
<dbReference type="InterPro" id="IPR038765">
    <property type="entry name" value="Papain-like_cys_pep_sf"/>
</dbReference>
<accession>A0A415K5T4</accession>
<dbReference type="SUPFAM" id="SSF54001">
    <property type="entry name" value="Cysteine proteinases"/>
    <property type="match status" value="1"/>
</dbReference>
<dbReference type="EMBL" id="QROO01000061">
    <property type="protein sequence ID" value="RHL31621.1"/>
    <property type="molecule type" value="Genomic_DNA"/>
</dbReference>
<evidence type="ECO:0000313" key="2">
    <source>
        <dbReference type="Proteomes" id="UP000284495"/>
    </source>
</evidence>
<dbReference type="AlphaFoldDB" id="A0A415K5T4"/>